<name>A0AAN1NPF6_9GAMM</name>
<evidence type="ECO:0000313" key="2">
    <source>
        <dbReference type="EMBL" id="AVV36842.1"/>
    </source>
</evidence>
<keyword evidence="1" id="KW-0472">Membrane</keyword>
<sequence length="66" mass="7544">MFLLFSQQNGWPDQEPTMHIETLPVTPAPATPSPQKVLRGRLRQLAWITAVMLSVAFWVGLYFLVF</sequence>
<dbReference type="Proteomes" id="UP000241538">
    <property type="component" value="Chromosome"/>
</dbReference>
<evidence type="ECO:0000313" key="3">
    <source>
        <dbReference type="Proteomes" id="UP000241538"/>
    </source>
</evidence>
<feature type="transmembrane region" description="Helical" evidence="1">
    <location>
        <begin position="45"/>
        <end position="65"/>
    </location>
</feature>
<organism evidence="2 3">
    <name type="scientific">Pantoea vagans</name>
    <dbReference type="NCBI Taxonomy" id="470934"/>
    <lineage>
        <taxon>Bacteria</taxon>
        <taxon>Pseudomonadati</taxon>
        <taxon>Pseudomonadota</taxon>
        <taxon>Gammaproteobacteria</taxon>
        <taxon>Enterobacterales</taxon>
        <taxon>Erwiniaceae</taxon>
        <taxon>Pantoea</taxon>
    </lineage>
</organism>
<protein>
    <submittedName>
        <fullName evidence="2">Uncharacterized protein</fullName>
    </submittedName>
</protein>
<keyword evidence="1" id="KW-0812">Transmembrane</keyword>
<evidence type="ECO:0000256" key="1">
    <source>
        <dbReference type="SAM" id="Phobius"/>
    </source>
</evidence>
<accession>A0AAN1NPF6</accession>
<gene>
    <name evidence="2" type="ORF">C9381_06400</name>
</gene>
<keyword evidence="1" id="KW-1133">Transmembrane helix</keyword>
<reference evidence="2 3" key="1">
    <citation type="journal article" date="2018" name="Int J Genomics">
        <title>Comparative Genomics Analysis of Plasmid pPV989-94 from a Clinical Isolate of Pantoea vagans PV989.</title>
        <authorList>
            <person name="Xu L."/>
            <person name="Yin M."/>
            <person name="Zhu T."/>
            <person name="Lu J."/>
            <person name="Bao Q."/>
        </authorList>
    </citation>
    <scope>NUCLEOTIDE SEQUENCE [LARGE SCALE GENOMIC DNA]</scope>
    <source>
        <strain evidence="2 3">PV989</strain>
    </source>
</reference>
<proteinExistence type="predicted"/>
<dbReference type="EMBL" id="CP028349">
    <property type="protein sequence ID" value="AVV36842.1"/>
    <property type="molecule type" value="Genomic_DNA"/>
</dbReference>
<dbReference type="AlphaFoldDB" id="A0AAN1NPF6"/>